<organism evidence="14 15">
    <name type="scientific">Ktedonosporobacter rubrisoli</name>
    <dbReference type="NCBI Taxonomy" id="2509675"/>
    <lineage>
        <taxon>Bacteria</taxon>
        <taxon>Bacillati</taxon>
        <taxon>Chloroflexota</taxon>
        <taxon>Ktedonobacteria</taxon>
        <taxon>Ktedonobacterales</taxon>
        <taxon>Ktedonosporobacteraceae</taxon>
        <taxon>Ktedonosporobacter</taxon>
    </lineage>
</organism>
<gene>
    <name evidence="14" type="ORF">EPA93_20465</name>
</gene>
<dbReference type="GO" id="GO:0042542">
    <property type="term" value="P:response to hydrogen peroxide"/>
    <property type="evidence" value="ECO:0007669"/>
    <property type="project" value="TreeGrafter"/>
</dbReference>
<comment type="cofactor">
    <cofactor evidence="10">
        <name>heme</name>
        <dbReference type="ChEBI" id="CHEBI:30413"/>
    </cofactor>
</comment>
<keyword evidence="5 11" id="KW-0560">Oxidoreductase</keyword>
<dbReference type="PROSITE" id="PS00438">
    <property type="entry name" value="CATALASE_2"/>
    <property type="match status" value="1"/>
</dbReference>
<name>A0A4P6JS84_KTERU</name>
<dbReference type="PANTHER" id="PTHR11465:SF9">
    <property type="entry name" value="CATALASE"/>
    <property type="match status" value="1"/>
</dbReference>
<dbReference type="AlphaFoldDB" id="A0A4P6JS84"/>
<keyword evidence="2 11" id="KW-0575">Peroxidase</keyword>
<dbReference type="Gene3D" id="2.40.180.10">
    <property type="entry name" value="Catalase core domain"/>
    <property type="match status" value="1"/>
</dbReference>
<dbReference type="InterPro" id="IPR020835">
    <property type="entry name" value="Catalase_sf"/>
</dbReference>
<dbReference type="FunFam" id="2.40.180.10:FF:000001">
    <property type="entry name" value="Catalase"/>
    <property type="match status" value="1"/>
</dbReference>
<feature type="active site" evidence="9">
    <location>
        <position position="133"/>
    </location>
</feature>
<keyword evidence="3 10" id="KW-0349">Heme</keyword>
<dbReference type="PIRSF" id="PIRSF038928">
    <property type="entry name" value="Catalase_clade1-3"/>
    <property type="match status" value="1"/>
</dbReference>
<accession>A0A4P6JS84</accession>
<evidence type="ECO:0000256" key="3">
    <source>
        <dbReference type="ARBA" id="ARBA00022617"/>
    </source>
</evidence>
<dbReference type="Pfam" id="PF06628">
    <property type="entry name" value="Catalase-rel"/>
    <property type="match status" value="1"/>
</dbReference>
<feature type="domain" description="Catalase core" evidence="13">
    <location>
        <begin position="13"/>
        <end position="396"/>
    </location>
</feature>
<dbReference type="SMART" id="SM01060">
    <property type="entry name" value="Catalase"/>
    <property type="match status" value="1"/>
</dbReference>
<evidence type="ECO:0000259" key="13">
    <source>
        <dbReference type="SMART" id="SM01060"/>
    </source>
</evidence>
<dbReference type="InterPro" id="IPR018028">
    <property type="entry name" value="Catalase"/>
</dbReference>
<evidence type="ECO:0000313" key="14">
    <source>
        <dbReference type="EMBL" id="QBD78244.1"/>
    </source>
</evidence>
<evidence type="ECO:0000256" key="5">
    <source>
        <dbReference type="ARBA" id="ARBA00023002"/>
    </source>
</evidence>
<reference evidence="14 15" key="1">
    <citation type="submission" date="2019-01" db="EMBL/GenBank/DDBJ databases">
        <title>Ktedonosporobacter rubrisoli SCAWS-G2.</title>
        <authorList>
            <person name="Huang Y."/>
            <person name="Yan B."/>
        </authorList>
    </citation>
    <scope>NUCLEOTIDE SEQUENCE [LARGE SCALE GENOMIC DNA]</scope>
    <source>
        <strain evidence="14 15">SCAWS-G2</strain>
    </source>
</reference>
<dbReference type="GO" id="GO:0004096">
    <property type="term" value="F:catalase activity"/>
    <property type="evidence" value="ECO:0007669"/>
    <property type="project" value="UniProtKB-EC"/>
</dbReference>
<dbReference type="InterPro" id="IPR010582">
    <property type="entry name" value="Catalase_immune_responsive"/>
</dbReference>
<dbReference type="InterPro" id="IPR002226">
    <property type="entry name" value="Catalase_haem_BS"/>
</dbReference>
<dbReference type="PROSITE" id="PS51402">
    <property type="entry name" value="CATALASE_3"/>
    <property type="match status" value="1"/>
</dbReference>
<evidence type="ECO:0000256" key="9">
    <source>
        <dbReference type="PIRSR" id="PIRSR038928-1"/>
    </source>
</evidence>
<comment type="catalytic activity">
    <reaction evidence="8 11">
        <text>2 H2O2 = O2 + 2 H2O</text>
        <dbReference type="Rhea" id="RHEA:20309"/>
        <dbReference type="ChEBI" id="CHEBI:15377"/>
        <dbReference type="ChEBI" id="CHEBI:15379"/>
        <dbReference type="ChEBI" id="CHEBI:16240"/>
        <dbReference type="EC" id="1.11.1.6"/>
    </reaction>
</comment>
<dbReference type="OrthoDB" id="9760293at2"/>
<dbReference type="RefSeq" id="WP_129889297.1">
    <property type="nucleotide sequence ID" value="NZ_CP035758.1"/>
</dbReference>
<dbReference type="InterPro" id="IPR024711">
    <property type="entry name" value="Catalase_clade1/3"/>
</dbReference>
<keyword evidence="7 11" id="KW-0376">Hydrogen peroxide</keyword>
<evidence type="ECO:0000256" key="11">
    <source>
        <dbReference type="RuleBase" id="RU000498"/>
    </source>
</evidence>
<dbReference type="InterPro" id="IPR040333">
    <property type="entry name" value="Catalase_3"/>
</dbReference>
<protein>
    <recommendedName>
        <fullName evidence="11">Catalase</fullName>
        <ecNumber evidence="11">1.11.1.6</ecNumber>
    </recommendedName>
</protein>
<dbReference type="PRINTS" id="PR00067">
    <property type="entry name" value="CATALASE"/>
</dbReference>
<dbReference type="InterPro" id="IPR024708">
    <property type="entry name" value="Catalase_AS"/>
</dbReference>
<evidence type="ECO:0000256" key="2">
    <source>
        <dbReference type="ARBA" id="ARBA00022559"/>
    </source>
</evidence>
<evidence type="ECO:0000313" key="15">
    <source>
        <dbReference type="Proteomes" id="UP000290365"/>
    </source>
</evidence>
<dbReference type="SUPFAM" id="SSF56634">
    <property type="entry name" value="Heme-dependent catalase-like"/>
    <property type="match status" value="1"/>
</dbReference>
<evidence type="ECO:0000256" key="10">
    <source>
        <dbReference type="PIRSR" id="PIRSR038928-2"/>
    </source>
</evidence>
<evidence type="ECO:0000256" key="6">
    <source>
        <dbReference type="ARBA" id="ARBA00023004"/>
    </source>
</evidence>
<evidence type="ECO:0000256" key="4">
    <source>
        <dbReference type="ARBA" id="ARBA00022723"/>
    </source>
</evidence>
<feature type="region of interest" description="Disordered" evidence="12">
    <location>
        <begin position="1"/>
        <end position="26"/>
    </location>
</feature>
<dbReference type="GO" id="GO:0005737">
    <property type="term" value="C:cytoplasm"/>
    <property type="evidence" value="ECO:0007669"/>
    <property type="project" value="TreeGrafter"/>
</dbReference>
<dbReference type="CDD" id="cd08156">
    <property type="entry name" value="catalase_clade_3"/>
    <property type="match status" value="1"/>
</dbReference>
<keyword evidence="4 10" id="KW-0479">Metal-binding</keyword>
<keyword evidence="6 10" id="KW-0408">Iron</keyword>
<feature type="compositionally biased region" description="Polar residues" evidence="12">
    <location>
        <begin position="1"/>
        <end position="15"/>
    </location>
</feature>
<dbReference type="EC" id="1.11.1.6" evidence="11"/>
<feature type="active site" evidence="9">
    <location>
        <position position="60"/>
    </location>
</feature>
<sequence length="498" mass="56588">MSDQYDQKPPITTTDAGIPAASDEHSLSVGPNGPLLLQDHYLIQKMAQFNRERVPERVVHAKGSGAFGYFEVTADVSQWTRAAFLNKVGKRTPVLARFSTVAGELGSADTVRDPRGFAIKFYTEEGNYDLVGNNTPIFFVRDPSKFQDFIHSQKRMPDTDMRSHNAMWDFWSLSPEAIHQVTFLMTDRGTPRTYRHMNGYGSHTFMWINAEGKKVWVKYHFKTEQGIENFTDAEANAMTGEDPDYHRRDLQEAIRRKDYPVWRLEMQIMPFEDAANYRFNPFDLTKVWPHSDYPPITVGRLVLDRNPENFFGEIEQASFEPANMVPGIGPSPDKMLLGRLFSYPDAHRHRIGTNYLQLPVNQPRVEVHSYNKDGAMRYRHNGNQPVYAPNSYNGPKADPELHPEASWAANGELVRSAYTLHAEDGDFVQAGNLYRHVLSPTDREHLASNVVSHMSKGVEKQVQERALKLWYQVDQELGGRVAKGLGLEAKSELSPAGD</sequence>
<dbReference type="Pfam" id="PF00199">
    <property type="entry name" value="Catalase"/>
    <property type="match status" value="1"/>
</dbReference>
<dbReference type="GO" id="GO:0020037">
    <property type="term" value="F:heme binding"/>
    <property type="evidence" value="ECO:0007669"/>
    <property type="project" value="InterPro"/>
</dbReference>
<evidence type="ECO:0000256" key="8">
    <source>
        <dbReference type="ARBA" id="ARBA00049254"/>
    </source>
</evidence>
<dbReference type="GO" id="GO:0042744">
    <property type="term" value="P:hydrogen peroxide catabolic process"/>
    <property type="evidence" value="ECO:0007669"/>
    <property type="project" value="UniProtKB-KW"/>
</dbReference>
<dbReference type="GO" id="GO:0046872">
    <property type="term" value="F:metal ion binding"/>
    <property type="evidence" value="ECO:0007669"/>
    <property type="project" value="UniProtKB-KW"/>
</dbReference>
<proteinExistence type="inferred from homology"/>
<dbReference type="EMBL" id="CP035758">
    <property type="protein sequence ID" value="QBD78244.1"/>
    <property type="molecule type" value="Genomic_DNA"/>
</dbReference>
<comment type="similarity">
    <text evidence="1 11">Belongs to the catalase family.</text>
</comment>
<dbReference type="KEGG" id="kbs:EPA93_20465"/>
<dbReference type="Proteomes" id="UP000290365">
    <property type="component" value="Chromosome"/>
</dbReference>
<dbReference type="InterPro" id="IPR011614">
    <property type="entry name" value="Catalase_core"/>
</dbReference>
<feature type="binding site" description="axial binding residue" evidence="10">
    <location>
        <position position="343"/>
    </location>
    <ligand>
        <name>heme</name>
        <dbReference type="ChEBI" id="CHEBI:30413"/>
    </ligand>
    <ligandPart>
        <name>Fe</name>
        <dbReference type="ChEBI" id="CHEBI:18248"/>
    </ligandPart>
</feature>
<evidence type="ECO:0000256" key="1">
    <source>
        <dbReference type="ARBA" id="ARBA00005329"/>
    </source>
</evidence>
<dbReference type="PANTHER" id="PTHR11465">
    <property type="entry name" value="CATALASE"/>
    <property type="match status" value="1"/>
</dbReference>
<evidence type="ECO:0000256" key="12">
    <source>
        <dbReference type="SAM" id="MobiDB-lite"/>
    </source>
</evidence>
<keyword evidence="15" id="KW-1185">Reference proteome</keyword>
<evidence type="ECO:0000256" key="7">
    <source>
        <dbReference type="ARBA" id="ARBA00023324"/>
    </source>
</evidence>
<dbReference type="PROSITE" id="PS00437">
    <property type="entry name" value="CATALASE_1"/>
    <property type="match status" value="1"/>
</dbReference>